<dbReference type="SUPFAM" id="SSF50978">
    <property type="entry name" value="WD40 repeat-like"/>
    <property type="match status" value="1"/>
</dbReference>
<reference evidence="2 3" key="1">
    <citation type="submission" date="2019-02" db="EMBL/GenBank/DDBJ databases">
        <title>Genome sequencing of the rare red list fungi Dentipellis fragilis.</title>
        <authorList>
            <person name="Buettner E."/>
            <person name="Kellner H."/>
        </authorList>
    </citation>
    <scope>NUCLEOTIDE SEQUENCE [LARGE SCALE GENOMIC DNA]</scope>
    <source>
        <strain evidence="2 3">DSM 105465</strain>
    </source>
</reference>
<dbReference type="InterPro" id="IPR051150">
    <property type="entry name" value="SWT21/TCAB1_mRNA_Telomere"/>
</dbReference>
<dbReference type="SMART" id="SM00320">
    <property type="entry name" value="WD40"/>
    <property type="match status" value="3"/>
</dbReference>
<dbReference type="AlphaFoldDB" id="A0A4Y9ZCX1"/>
<feature type="compositionally biased region" description="Acidic residues" evidence="1">
    <location>
        <begin position="403"/>
        <end position="417"/>
    </location>
</feature>
<dbReference type="Pfam" id="PF00400">
    <property type="entry name" value="WD40"/>
    <property type="match status" value="1"/>
</dbReference>
<accession>A0A4Y9ZCX1</accession>
<feature type="region of interest" description="Disordered" evidence="1">
    <location>
        <begin position="398"/>
        <end position="426"/>
    </location>
</feature>
<protein>
    <recommendedName>
        <fullName evidence="4">Anaphase-promoting complex subunit 4 WD40 domain-containing protein</fullName>
    </recommendedName>
</protein>
<name>A0A4Y9ZCX1_9AGAM</name>
<dbReference type="InterPro" id="IPR036322">
    <property type="entry name" value="WD40_repeat_dom_sf"/>
</dbReference>
<dbReference type="PANTHER" id="PTHR13211">
    <property type="entry name" value="TELOMERASE CAJAL BODY PROTEIN 1"/>
    <property type="match status" value="1"/>
</dbReference>
<dbReference type="OrthoDB" id="239865at2759"/>
<dbReference type="EMBL" id="SEOQ01000044">
    <property type="protein sequence ID" value="TFY71608.1"/>
    <property type="molecule type" value="Genomic_DNA"/>
</dbReference>
<evidence type="ECO:0000313" key="2">
    <source>
        <dbReference type="EMBL" id="TFY71608.1"/>
    </source>
</evidence>
<evidence type="ECO:0000256" key="1">
    <source>
        <dbReference type="SAM" id="MobiDB-lite"/>
    </source>
</evidence>
<dbReference type="Proteomes" id="UP000298327">
    <property type="component" value="Unassembled WGS sequence"/>
</dbReference>
<dbReference type="InterPro" id="IPR001680">
    <property type="entry name" value="WD40_rpt"/>
</dbReference>
<evidence type="ECO:0008006" key="4">
    <source>
        <dbReference type="Google" id="ProtNLM"/>
    </source>
</evidence>
<proteinExistence type="predicted"/>
<organism evidence="2 3">
    <name type="scientific">Dentipellis fragilis</name>
    <dbReference type="NCBI Taxonomy" id="205917"/>
    <lineage>
        <taxon>Eukaryota</taxon>
        <taxon>Fungi</taxon>
        <taxon>Dikarya</taxon>
        <taxon>Basidiomycota</taxon>
        <taxon>Agaricomycotina</taxon>
        <taxon>Agaricomycetes</taxon>
        <taxon>Russulales</taxon>
        <taxon>Hericiaceae</taxon>
        <taxon>Dentipellis</taxon>
    </lineage>
</organism>
<gene>
    <name evidence="2" type="ORF">EVG20_g1403</name>
</gene>
<dbReference type="STRING" id="205917.A0A4Y9ZCX1"/>
<evidence type="ECO:0000313" key="3">
    <source>
        <dbReference type="Proteomes" id="UP000298327"/>
    </source>
</evidence>
<keyword evidence="3" id="KW-1185">Reference proteome</keyword>
<dbReference type="InterPro" id="IPR015943">
    <property type="entry name" value="WD40/YVTN_repeat-like_dom_sf"/>
</dbReference>
<sequence>MDTTTTTTWTPPTYDVSKPPALAHTASLSPDDKFPHNFARTVKWCPDGSVALAQCENRSFQYLDLPPELLDLTLSQTTEAPVFTPLKSRTIPQAGPILDFLWYPRATPHDPASFCFVASVRESPVRLLDAHDGRLRASYKIVDHRERQIAPHSLAFNATAQKLYCGFEGAIEVFDLTCPGEGPHVLISHLLESGLISALTFCPSYDPSYSLFAAGSLSPSSRTSSNIALFSEDTGGKPVGWIGDVQASVMQLAFNPMKPHILYGSFRRRDEIYSWDIRGNTMIPVQIFRRNNGSKRLESNQKLRFDIDICGNWMAVGDQNGDISVFDLQSGASEEIPTEDECESEKTPTMKFHAHDDAVGSVAFHPLRSLLLSGSGSRHFSLGEENEDPCERRDISILHDSDSSDEEDSDASGDEGGAEVHVKRRLRRPEPYVLDNSVKLWDFQ</sequence>
<dbReference type="Gene3D" id="2.130.10.10">
    <property type="entry name" value="YVTN repeat-like/Quinoprotein amine dehydrogenase"/>
    <property type="match status" value="2"/>
</dbReference>
<dbReference type="PANTHER" id="PTHR13211:SF0">
    <property type="entry name" value="TELOMERASE CAJAL BODY PROTEIN 1"/>
    <property type="match status" value="1"/>
</dbReference>
<comment type="caution">
    <text evidence="2">The sequence shown here is derived from an EMBL/GenBank/DDBJ whole genome shotgun (WGS) entry which is preliminary data.</text>
</comment>